<dbReference type="PROSITE" id="PS50850">
    <property type="entry name" value="MFS"/>
    <property type="match status" value="1"/>
</dbReference>
<comment type="subcellular location">
    <subcellularLocation>
        <location evidence="1">Membrane</location>
        <topology evidence="1">Multi-pass membrane protein</topology>
    </subcellularLocation>
</comment>
<dbReference type="InterPro" id="IPR005829">
    <property type="entry name" value="Sugar_transporter_CS"/>
</dbReference>
<name>A0A1L7XGD2_9HELO</name>
<dbReference type="InterPro" id="IPR050360">
    <property type="entry name" value="MFS_Sugar_Transporters"/>
</dbReference>
<keyword evidence="4 8" id="KW-0812">Transmembrane</keyword>
<dbReference type="GO" id="GO:0005351">
    <property type="term" value="F:carbohydrate:proton symporter activity"/>
    <property type="evidence" value="ECO:0007669"/>
    <property type="project" value="TreeGrafter"/>
</dbReference>
<sequence>MVFSKSSFTLGNFRAIYLVFLCCIGSFLFAYDTGIVGGVLTLASFEKDFRYSKKAATNVNSNCVSILQAGAFFGCFLIWPITARFGRRLSIVLSSLVFCLGGILQVVNTHSIGCFYAGRIISGFGVGAATVLVPMFSAEMAPKNMRGQLGSCFQLFFALGVCTSYWVNYGVQKHIKSSTLQWQVPIGLQLVPGGILGLGMLLVKESVRWLAKKGRNDEAWNNLVWVRGGDGPEVQAEFEEIQQGLEEEFRATEGVTWKELLLPANRFRVFVIISMQLGVQLTGNTSLAYYAPQIFAAVGAGQSTLLVTGFFGVVKVVAVSTFCLFIVGRIGRKTAFMGGAAAMGSFMLAIAIIVAKDPPSGKITSPAIAAIIMVYAEAASYNFSWGPVSWLYMGEIFPTRIREFGIAIGAAAQWLFNFMLSQITPHAVKNLGWKTFLMFSIFNYALVVYAFFVLKETQGKSLEEMEAVFGSRETAVDSEAIRAKIERQANGKANAEYEVAHVN</sequence>
<organism evidence="10 11">
    <name type="scientific">Phialocephala subalpina</name>
    <dbReference type="NCBI Taxonomy" id="576137"/>
    <lineage>
        <taxon>Eukaryota</taxon>
        <taxon>Fungi</taxon>
        <taxon>Dikarya</taxon>
        <taxon>Ascomycota</taxon>
        <taxon>Pezizomycotina</taxon>
        <taxon>Leotiomycetes</taxon>
        <taxon>Helotiales</taxon>
        <taxon>Mollisiaceae</taxon>
        <taxon>Phialocephala</taxon>
        <taxon>Phialocephala fortinii species complex</taxon>
    </lineage>
</organism>
<feature type="transmembrane region" description="Helical" evidence="8">
    <location>
        <begin position="435"/>
        <end position="454"/>
    </location>
</feature>
<evidence type="ECO:0000256" key="2">
    <source>
        <dbReference type="ARBA" id="ARBA00010992"/>
    </source>
</evidence>
<dbReference type="FunFam" id="1.20.1250.20:FF:000090">
    <property type="entry name" value="MFS sugar transporter, putative"/>
    <property type="match status" value="1"/>
</dbReference>
<dbReference type="PANTHER" id="PTHR48022">
    <property type="entry name" value="PLASTIDIC GLUCOSE TRANSPORTER 4"/>
    <property type="match status" value="1"/>
</dbReference>
<evidence type="ECO:0000256" key="5">
    <source>
        <dbReference type="ARBA" id="ARBA00022989"/>
    </source>
</evidence>
<dbReference type="PROSITE" id="PS00217">
    <property type="entry name" value="SUGAR_TRANSPORT_2"/>
    <property type="match status" value="1"/>
</dbReference>
<dbReference type="NCBIfam" id="TIGR00879">
    <property type="entry name" value="SP"/>
    <property type="match status" value="1"/>
</dbReference>
<keyword evidence="5 8" id="KW-1133">Transmembrane helix</keyword>
<dbReference type="OrthoDB" id="6612291at2759"/>
<dbReference type="Pfam" id="PF00083">
    <property type="entry name" value="Sugar_tr"/>
    <property type="match status" value="1"/>
</dbReference>
<feature type="transmembrane region" description="Helical" evidence="8">
    <location>
        <begin position="116"/>
        <end position="137"/>
    </location>
</feature>
<dbReference type="InterPro" id="IPR003663">
    <property type="entry name" value="Sugar/inositol_transpt"/>
</dbReference>
<dbReference type="PRINTS" id="PR00171">
    <property type="entry name" value="SUGRTRNSPORT"/>
</dbReference>
<feature type="transmembrane region" description="Helical" evidence="8">
    <location>
        <begin position="334"/>
        <end position="355"/>
    </location>
</feature>
<evidence type="ECO:0000313" key="10">
    <source>
        <dbReference type="EMBL" id="CZR64016.1"/>
    </source>
</evidence>
<feature type="transmembrane region" description="Helical" evidence="8">
    <location>
        <begin position="404"/>
        <end position="423"/>
    </location>
</feature>
<dbReference type="GO" id="GO:0016020">
    <property type="term" value="C:membrane"/>
    <property type="evidence" value="ECO:0007669"/>
    <property type="project" value="UniProtKB-SubCell"/>
</dbReference>
<gene>
    <name evidence="10" type="ORF">PAC_13913</name>
</gene>
<feature type="transmembrane region" description="Helical" evidence="8">
    <location>
        <begin position="15"/>
        <end position="39"/>
    </location>
</feature>
<feature type="transmembrane region" description="Helical" evidence="8">
    <location>
        <begin position="91"/>
        <end position="110"/>
    </location>
</feature>
<dbReference type="Proteomes" id="UP000184330">
    <property type="component" value="Unassembled WGS sequence"/>
</dbReference>
<dbReference type="InterPro" id="IPR036259">
    <property type="entry name" value="MFS_trans_sf"/>
</dbReference>
<dbReference type="PANTHER" id="PTHR48022:SF4">
    <property type="entry name" value="MAJOR FACILITATOR SUPERFAMILY (MFS) PROFILE DOMAIN-CONTAINING PROTEIN-RELATED"/>
    <property type="match status" value="1"/>
</dbReference>
<dbReference type="InterPro" id="IPR020846">
    <property type="entry name" value="MFS_dom"/>
</dbReference>
<evidence type="ECO:0000259" key="9">
    <source>
        <dbReference type="PROSITE" id="PS50850"/>
    </source>
</evidence>
<evidence type="ECO:0000256" key="7">
    <source>
        <dbReference type="RuleBase" id="RU003346"/>
    </source>
</evidence>
<feature type="transmembrane region" description="Helical" evidence="8">
    <location>
        <begin position="267"/>
        <end position="291"/>
    </location>
</feature>
<feature type="transmembrane region" description="Helical" evidence="8">
    <location>
        <begin position="303"/>
        <end position="327"/>
    </location>
</feature>
<evidence type="ECO:0000256" key="1">
    <source>
        <dbReference type="ARBA" id="ARBA00004141"/>
    </source>
</evidence>
<evidence type="ECO:0000256" key="6">
    <source>
        <dbReference type="ARBA" id="ARBA00023136"/>
    </source>
</evidence>
<dbReference type="SUPFAM" id="SSF103473">
    <property type="entry name" value="MFS general substrate transporter"/>
    <property type="match status" value="1"/>
</dbReference>
<feature type="transmembrane region" description="Helical" evidence="8">
    <location>
        <begin position="186"/>
        <end position="203"/>
    </location>
</feature>
<keyword evidence="11" id="KW-1185">Reference proteome</keyword>
<dbReference type="Gene3D" id="1.20.1250.20">
    <property type="entry name" value="MFS general substrate transporter like domains"/>
    <property type="match status" value="1"/>
</dbReference>
<dbReference type="InterPro" id="IPR005828">
    <property type="entry name" value="MFS_sugar_transport-like"/>
</dbReference>
<reference evidence="10 11" key="1">
    <citation type="submission" date="2016-03" db="EMBL/GenBank/DDBJ databases">
        <authorList>
            <person name="Ploux O."/>
        </authorList>
    </citation>
    <scope>NUCLEOTIDE SEQUENCE [LARGE SCALE GENOMIC DNA]</scope>
    <source>
        <strain evidence="10 11">UAMH 11012</strain>
    </source>
</reference>
<evidence type="ECO:0000256" key="3">
    <source>
        <dbReference type="ARBA" id="ARBA00022448"/>
    </source>
</evidence>
<evidence type="ECO:0000313" key="11">
    <source>
        <dbReference type="Proteomes" id="UP000184330"/>
    </source>
</evidence>
<feature type="transmembrane region" description="Helical" evidence="8">
    <location>
        <begin position="149"/>
        <end position="166"/>
    </location>
</feature>
<feature type="transmembrane region" description="Helical" evidence="8">
    <location>
        <begin position="59"/>
        <end position="79"/>
    </location>
</feature>
<feature type="transmembrane region" description="Helical" evidence="8">
    <location>
        <begin position="367"/>
        <end position="392"/>
    </location>
</feature>
<dbReference type="EMBL" id="FJOG01000025">
    <property type="protein sequence ID" value="CZR64016.1"/>
    <property type="molecule type" value="Genomic_DNA"/>
</dbReference>
<keyword evidence="3 7" id="KW-0813">Transport</keyword>
<feature type="domain" description="Major facilitator superfamily (MFS) profile" evidence="9">
    <location>
        <begin position="18"/>
        <end position="458"/>
    </location>
</feature>
<protein>
    <submittedName>
        <fullName evidence="10">Related to quinate transport protein</fullName>
    </submittedName>
</protein>
<dbReference type="AlphaFoldDB" id="A0A1L7XGD2"/>
<accession>A0A1L7XGD2</accession>
<evidence type="ECO:0000256" key="4">
    <source>
        <dbReference type="ARBA" id="ARBA00022692"/>
    </source>
</evidence>
<comment type="similarity">
    <text evidence="2 7">Belongs to the major facilitator superfamily. Sugar transporter (TC 2.A.1.1) family.</text>
</comment>
<evidence type="ECO:0000256" key="8">
    <source>
        <dbReference type="SAM" id="Phobius"/>
    </source>
</evidence>
<keyword evidence="6 8" id="KW-0472">Membrane</keyword>
<proteinExistence type="inferred from homology"/>